<feature type="domain" description="Type II secretion system protein GspE N-terminal" evidence="2">
    <location>
        <begin position="541"/>
        <end position="625"/>
    </location>
</feature>
<dbReference type="AlphaFoldDB" id="A0A085GDK6"/>
<dbReference type="NCBIfam" id="NF012033">
    <property type="entry name" value="PRK15489.1"/>
    <property type="match status" value="1"/>
</dbReference>
<keyword evidence="1" id="KW-1133">Transmembrane helix</keyword>
<dbReference type="PANTHER" id="PTHR30258">
    <property type="entry name" value="TYPE II SECRETION SYSTEM PROTEIN GSPE-RELATED"/>
    <property type="match status" value="1"/>
</dbReference>
<feature type="domain" description="Glycosyltransferase 2-like" evidence="3">
    <location>
        <begin position="165"/>
        <end position="381"/>
    </location>
</feature>
<dbReference type="Pfam" id="PF13632">
    <property type="entry name" value="Glyco_trans_2_3"/>
    <property type="match status" value="1"/>
</dbReference>
<dbReference type="STRING" id="1006004.GBAG_1987"/>
<dbReference type="OrthoDB" id="5294733at2"/>
<dbReference type="GO" id="GO:0005886">
    <property type="term" value="C:plasma membrane"/>
    <property type="evidence" value="ECO:0007669"/>
    <property type="project" value="TreeGrafter"/>
</dbReference>
<dbReference type="SUPFAM" id="SSF160246">
    <property type="entry name" value="EspE N-terminal domain-like"/>
    <property type="match status" value="1"/>
</dbReference>
<evidence type="ECO:0000259" key="2">
    <source>
        <dbReference type="Pfam" id="PF05157"/>
    </source>
</evidence>
<dbReference type="eggNOG" id="COG1215">
    <property type="taxonomic scope" value="Bacteria"/>
</dbReference>
<dbReference type="Gene3D" id="3.90.550.10">
    <property type="entry name" value="Spore Coat Polysaccharide Biosynthesis Protein SpsA, Chain A"/>
    <property type="match status" value="1"/>
</dbReference>
<evidence type="ECO:0000313" key="4">
    <source>
        <dbReference type="EMBL" id="KFC81801.1"/>
    </source>
</evidence>
<evidence type="ECO:0000259" key="3">
    <source>
        <dbReference type="Pfam" id="PF13632"/>
    </source>
</evidence>
<accession>A0A085GDK6</accession>
<dbReference type="SUPFAM" id="SSF53448">
    <property type="entry name" value="Nucleotide-diphospho-sugar transferases"/>
    <property type="match status" value="1"/>
</dbReference>
<dbReference type="InterPro" id="IPR037257">
    <property type="entry name" value="T2SS_E_N_sf"/>
</dbReference>
<evidence type="ECO:0000313" key="5">
    <source>
        <dbReference type="Proteomes" id="UP000028653"/>
    </source>
</evidence>
<dbReference type="NCBIfam" id="NF008411">
    <property type="entry name" value="PRK11234.1"/>
    <property type="match status" value="1"/>
</dbReference>
<dbReference type="Pfam" id="PF05157">
    <property type="entry name" value="MshEN"/>
    <property type="match status" value="1"/>
</dbReference>
<organism evidence="4 5">
    <name type="scientific">Buttiauxella agrestis ATCC 33320</name>
    <dbReference type="NCBI Taxonomy" id="1006004"/>
    <lineage>
        <taxon>Bacteria</taxon>
        <taxon>Pseudomonadati</taxon>
        <taxon>Pseudomonadota</taxon>
        <taxon>Gammaproteobacteria</taxon>
        <taxon>Enterobacterales</taxon>
        <taxon>Enterobacteriaceae</taxon>
        <taxon>Buttiauxella</taxon>
    </lineage>
</organism>
<feature type="transmembrane region" description="Helical" evidence="1">
    <location>
        <begin position="360"/>
        <end position="382"/>
    </location>
</feature>
<keyword evidence="1" id="KW-0472">Membrane</keyword>
<gene>
    <name evidence="4" type="ORF">GBAG_1987</name>
</gene>
<keyword evidence="5" id="KW-1185">Reference proteome</keyword>
<dbReference type="Proteomes" id="UP000028653">
    <property type="component" value="Unassembled WGS sequence"/>
</dbReference>
<dbReference type="GO" id="GO:0016887">
    <property type="term" value="F:ATP hydrolysis activity"/>
    <property type="evidence" value="ECO:0007669"/>
    <property type="project" value="TreeGrafter"/>
</dbReference>
<dbReference type="NCBIfam" id="NF011305">
    <property type="entry name" value="PRK14716.1-3"/>
    <property type="match status" value="1"/>
</dbReference>
<dbReference type="Gene3D" id="3.30.300.160">
    <property type="entry name" value="Type II secretion system, protein E, N-terminal domain"/>
    <property type="match status" value="1"/>
</dbReference>
<dbReference type="RefSeq" id="WP_034495513.1">
    <property type="nucleotide sequence ID" value="NZ_JMPI01000029.1"/>
</dbReference>
<protein>
    <submittedName>
        <fullName evidence="4">Type II secretory pathway ATPase/Tfp pilus assembly pathway ATPase</fullName>
    </submittedName>
</protein>
<feature type="transmembrane region" description="Helical" evidence="1">
    <location>
        <begin position="12"/>
        <end position="36"/>
    </location>
</feature>
<sequence>MDWFVDYFSTYLYGLKVIAITLAILMLISGIDDLFIDIVYWVRRVWRAITVYRSNDRLDYKALYEPQEKALAIMVPAWNETGVIGNMASLAASSLDYENYHIFVGTYPNDPDTQRDVDEVCARFPNVHKVVCARPGPTSKADCLNNILDAILQFERSARFNFSGFILHDAEDVISPLELRLFNYLVDRKDLIQIPVYPFERKWTHFTSLSYLDEFSELHGKDVPVREALAGQVPSAGVGTCFSRRAVLALLADGDGIAFDVQSLTEDYDIGFRLRQKGMEEIFCRFPVVDENDRSSKPFLQRARTANVICVREYFPDTFATAVRQKSRWIIGIVFQGFKTHRWSTSPVLNYFLWRDRKGAIANFLSFAAMLVMLQLVAIMIYQRSVEGAWQFLSIFVGGAWLTTLLWINFFLMANRIIQRMIFVTAYYGLAQGMLVLPRLFWGNLINFMANWRAIKQVIQHGDPRRVAWDKTTHDFPTVSEQRSSQPLGYILVDSGVITQAQLEEALQTRVHGLKLGGSMVHQGLITAKQLAVALAKQAEVPMESIDPLSLEQSLVQSIAAKVAHHHAVLPIRLEGETMVLASENTIDPVSLGALARKIGRPVRYVIVPRGQVVVGLRYWFGDDKTLKEKRLLDGAVREQLLTQEQADELWDKYVSGQLMFAEVLTNESHLNEAVLRAVLLRYERSEVMFGEYLVQEGVVSQHIVDQSLEQQQQLQPSMSALLQSVGISELQQARLAGEAL</sequence>
<keyword evidence="1" id="KW-0812">Transmembrane</keyword>
<dbReference type="InterPro" id="IPR029044">
    <property type="entry name" value="Nucleotide-diphossugar_trans"/>
</dbReference>
<dbReference type="PANTHER" id="PTHR30258:SF1">
    <property type="entry name" value="PROTEIN TRANSPORT PROTEIN HOFB HOMOLOG"/>
    <property type="match status" value="1"/>
</dbReference>
<feature type="transmembrane region" description="Helical" evidence="1">
    <location>
        <begin position="422"/>
        <end position="442"/>
    </location>
</feature>
<reference evidence="4 5" key="1">
    <citation type="submission" date="2014-05" db="EMBL/GenBank/DDBJ databases">
        <title>ATOL: Assembling a taxonomically balanced genome-scale reconstruction of the evolutionary history of the Enterobacteriaceae.</title>
        <authorList>
            <person name="Plunkett G.III."/>
            <person name="Neeno-Eckwall E.C."/>
            <person name="Glasner J.D."/>
            <person name="Perna N.T."/>
        </authorList>
    </citation>
    <scope>NUCLEOTIDE SEQUENCE [LARGE SCALE GENOMIC DNA]</scope>
    <source>
        <strain evidence="4 5">ATCC 33320</strain>
    </source>
</reference>
<name>A0A085GDK6_9ENTR</name>
<dbReference type="EMBL" id="JMPI01000029">
    <property type="protein sequence ID" value="KFC81801.1"/>
    <property type="molecule type" value="Genomic_DNA"/>
</dbReference>
<feature type="transmembrane region" description="Helical" evidence="1">
    <location>
        <begin position="388"/>
        <end position="410"/>
    </location>
</feature>
<dbReference type="InterPro" id="IPR001173">
    <property type="entry name" value="Glyco_trans_2-like"/>
</dbReference>
<comment type="caution">
    <text evidence="4">The sequence shown here is derived from an EMBL/GenBank/DDBJ whole genome shotgun (WGS) entry which is preliminary data.</text>
</comment>
<proteinExistence type="predicted"/>
<evidence type="ECO:0000256" key="1">
    <source>
        <dbReference type="SAM" id="Phobius"/>
    </source>
</evidence>
<dbReference type="InterPro" id="IPR007831">
    <property type="entry name" value="T2SS_GspE_N"/>
</dbReference>